<dbReference type="RefSeq" id="WP_380560245.1">
    <property type="nucleotide sequence ID" value="NZ_JBHEZY010000037.1"/>
</dbReference>
<organism evidence="3 4">
    <name type="scientific">Streptacidiphilus alkalitolerans</name>
    <dbReference type="NCBI Taxonomy" id="3342712"/>
    <lineage>
        <taxon>Bacteria</taxon>
        <taxon>Bacillati</taxon>
        <taxon>Actinomycetota</taxon>
        <taxon>Actinomycetes</taxon>
        <taxon>Kitasatosporales</taxon>
        <taxon>Streptomycetaceae</taxon>
        <taxon>Streptacidiphilus</taxon>
    </lineage>
</organism>
<reference evidence="3 4" key="1">
    <citation type="submission" date="2024-09" db="EMBL/GenBank/DDBJ databases">
        <authorList>
            <person name="Lee S.D."/>
        </authorList>
    </citation>
    <scope>NUCLEOTIDE SEQUENCE [LARGE SCALE GENOMIC DNA]</scope>
    <source>
        <strain evidence="3 4">N1-3</strain>
    </source>
</reference>
<gene>
    <name evidence="3" type="ORF">ACEZDB_38500</name>
</gene>
<evidence type="ECO:0000259" key="2">
    <source>
        <dbReference type="Pfam" id="PF11716"/>
    </source>
</evidence>
<dbReference type="SUPFAM" id="SSF109854">
    <property type="entry name" value="DinB/YfiT-like putative metalloenzymes"/>
    <property type="match status" value="1"/>
</dbReference>
<dbReference type="Gene3D" id="1.20.120.450">
    <property type="entry name" value="dinb family like domain"/>
    <property type="match status" value="1"/>
</dbReference>
<protein>
    <submittedName>
        <fullName evidence="3">TIGR03086 family metal-binding protein</fullName>
    </submittedName>
</protein>
<dbReference type="InterPro" id="IPR024344">
    <property type="entry name" value="MDMPI_metal-binding"/>
</dbReference>
<dbReference type="NCBIfam" id="TIGR03083">
    <property type="entry name" value="maleylpyruvate isomerase family mycothiol-dependent enzyme"/>
    <property type="match status" value="1"/>
</dbReference>
<evidence type="ECO:0000313" key="3">
    <source>
        <dbReference type="EMBL" id="MFC1436539.1"/>
    </source>
</evidence>
<comment type="caution">
    <text evidence="3">The sequence shown here is derived from an EMBL/GenBank/DDBJ whole genome shotgun (WGS) entry which is preliminary data.</text>
</comment>
<evidence type="ECO:0000313" key="4">
    <source>
        <dbReference type="Proteomes" id="UP001592530"/>
    </source>
</evidence>
<feature type="region of interest" description="Disordered" evidence="1">
    <location>
        <begin position="1"/>
        <end position="21"/>
    </location>
</feature>
<proteinExistence type="predicted"/>
<dbReference type="InterPro" id="IPR017517">
    <property type="entry name" value="Maleyloyr_isom"/>
</dbReference>
<name>A0ABV6XEB2_9ACTN</name>
<feature type="region of interest" description="Disordered" evidence="1">
    <location>
        <begin position="177"/>
        <end position="196"/>
    </location>
</feature>
<dbReference type="Pfam" id="PF11716">
    <property type="entry name" value="MDMPI_N"/>
    <property type="match status" value="1"/>
</dbReference>
<dbReference type="InterPro" id="IPR034660">
    <property type="entry name" value="DinB/YfiT-like"/>
</dbReference>
<dbReference type="Proteomes" id="UP001592530">
    <property type="component" value="Unassembled WGS sequence"/>
</dbReference>
<feature type="domain" description="Mycothiol-dependent maleylpyruvate isomerase metal-binding" evidence="2">
    <location>
        <begin position="30"/>
        <end position="146"/>
    </location>
</feature>
<accession>A0ABV6XEB2</accession>
<sequence length="208" mass="21796">MSLHRRGPRSADRVDTTRGGSQLDQLDQLDRAFASTRSVLAKVGPEQLGDPTPCASWDVRGVIDHMVGSAYWAAAVVGAGGESTGADLASGDLLAGYDECARVTLAAFGAEGPLRSTFQLPFGEFSGAALLGLVANDQFTHGWDLARAIGLPTDLDPELAEVFLERSRDTVTESYRGADGKAQFGPELPAPPGAGPADRLAAFLGRRV</sequence>
<evidence type="ECO:0000256" key="1">
    <source>
        <dbReference type="SAM" id="MobiDB-lite"/>
    </source>
</evidence>
<dbReference type="EMBL" id="JBHEZY010000037">
    <property type="protein sequence ID" value="MFC1436539.1"/>
    <property type="molecule type" value="Genomic_DNA"/>
</dbReference>
<dbReference type="NCBIfam" id="TIGR03086">
    <property type="entry name" value="TIGR03086 family metal-binding protein"/>
    <property type="match status" value="1"/>
</dbReference>
<dbReference type="InterPro" id="IPR017520">
    <property type="entry name" value="CHP03086"/>
</dbReference>